<dbReference type="Proteomes" id="UP000828207">
    <property type="component" value="Segment"/>
</dbReference>
<dbReference type="EMBL" id="MZ209302">
    <property type="protein sequence ID" value="QXO13157.1"/>
    <property type="molecule type" value="Genomic_DNA"/>
</dbReference>
<dbReference type="RefSeq" id="YP_010842787.1">
    <property type="nucleotide sequence ID" value="NC_079145.1"/>
</dbReference>
<name>A0AAE7SND8_9CAUD</name>
<dbReference type="KEGG" id="vg:80559589"/>
<accession>A0AAE7SND8</accession>
<dbReference type="GeneID" id="80559589"/>
<protein>
    <submittedName>
        <fullName evidence="1">Uncharacterized protein</fullName>
    </submittedName>
</protein>
<evidence type="ECO:0000313" key="2">
    <source>
        <dbReference type="Proteomes" id="UP000828207"/>
    </source>
</evidence>
<reference evidence="1 2" key="1">
    <citation type="submission" date="2021-05" db="EMBL/GenBank/DDBJ databases">
        <authorList>
            <person name="Baker S."/>
            <person name="Berry C."/>
            <person name="Boyle S."/>
            <person name="Bradley W."/>
            <person name="Brown D."/>
            <person name="Doyle R."/>
            <person name="Edwards M."/>
            <person name="Filijan P."/>
            <person name="Harvey R."/>
            <person name="Hernandez-Ramos J."/>
            <person name="Huynh R."/>
            <person name="Keppelmann E."/>
            <person name="Mahoney J."/>
            <person name="Matthiesen J."/>
            <person name="Naquin D."/>
            <person name="Pearson A."/>
            <person name="Ramirez R.F."/>
            <person name="Rementeria N."/>
            <person name="Singleton Z."/>
            <person name="Smith K."/>
            <person name="Statley K."/>
            <person name="Thomas T."/>
            <person name="Trautner M."/>
            <person name="Vakili B."/>
            <person name="Austen M."/>
            <person name="Brown E."/>
            <person name="Edwards A."/>
            <person name="Garibay O.J."/>
            <person name="Goodwin S."/>
            <person name="Hlaing E."/>
            <person name="Hyndman S."/>
            <person name="Marchetti N."/>
            <person name="Marshall-Inman S."/>
            <person name="Mathis R."/>
            <person name="Medina L."/>
            <person name="Nicacio B."/>
            <person name="Park J."/>
            <person name="Sabanal H."/>
            <person name="Sheldon M."/>
            <person name="Solis K."/>
            <person name="Stargell G."/>
            <person name="Wardrop K."/>
            <person name="Yan S."/>
            <person name="Zamudio L."/>
            <person name="Schleif M.C."/>
            <person name="Hinz J.M."/>
            <person name="Davis W.B."/>
            <person name="Pollenz R.S."/>
            <person name="Garlena R.A."/>
            <person name="Russell D.A."/>
            <person name="Pope W.H."/>
            <person name="Jacobs-Sera D."/>
            <person name="Hatfull G.F."/>
        </authorList>
    </citation>
    <scope>NUCLEOTIDE SEQUENCE [LARGE SCALE GENOMIC DNA]</scope>
</reference>
<evidence type="ECO:0000313" key="1">
    <source>
        <dbReference type="EMBL" id="QXO13157.1"/>
    </source>
</evidence>
<keyword evidence="2" id="KW-1185">Reference proteome</keyword>
<organism evidence="1 2">
    <name type="scientific">Gordonia phage Jojo24</name>
    <dbReference type="NCBI Taxonomy" id="2859476"/>
    <lineage>
        <taxon>Viruses</taxon>
        <taxon>Duplodnaviria</taxon>
        <taxon>Heunggongvirae</taxon>
        <taxon>Uroviricota</taxon>
        <taxon>Caudoviricetes</taxon>
        <taxon>Santhisvirus</taxon>
        <taxon>Santhisvirus jojo24</taxon>
    </lineage>
</organism>
<sequence length="96" mass="10957">MSETRNLKVHNVILAVSQREGELVQKRNPHMRNWSIITRERELVGLHIGEWVITETAARGMRDYDGMVRYLTRAEARTKGAATPCLDPCRNLSSPP</sequence>
<proteinExistence type="predicted"/>
<gene>
    <name evidence="1" type="primary">60</name>
    <name evidence="1" type="ORF">SEA_JOJO24_60</name>
</gene>